<dbReference type="Pfam" id="PF13807">
    <property type="entry name" value="GNVR"/>
    <property type="match status" value="1"/>
</dbReference>
<dbReference type="PANTHER" id="PTHR32309:SF13">
    <property type="entry name" value="FERRIC ENTEROBACTIN TRANSPORT PROTEIN FEPE"/>
    <property type="match status" value="1"/>
</dbReference>
<dbReference type="Pfam" id="PF13614">
    <property type="entry name" value="AAA_31"/>
    <property type="match status" value="1"/>
</dbReference>
<name>A0A1F7F7U0_UNCRA</name>
<evidence type="ECO:0000256" key="4">
    <source>
        <dbReference type="ARBA" id="ARBA00022741"/>
    </source>
</evidence>
<dbReference type="CDD" id="cd05387">
    <property type="entry name" value="BY-kinase"/>
    <property type="match status" value="1"/>
</dbReference>
<evidence type="ECO:0000256" key="5">
    <source>
        <dbReference type="ARBA" id="ARBA00022777"/>
    </source>
</evidence>
<evidence type="ECO:0000256" key="3">
    <source>
        <dbReference type="ARBA" id="ARBA00022679"/>
    </source>
</evidence>
<dbReference type="InterPro" id="IPR032807">
    <property type="entry name" value="GNVR"/>
</dbReference>
<keyword evidence="10" id="KW-0812">Transmembrane</keyword>
<evidence type="ECO:0000259" key="11">
    <source>
        <dbReference type="Pfam" id="PF13614"/>
    </source>
</evidence>
<keyword evidence="9" id="KW-0175">Coiled coil</keyword>
<evidence type="ECO:0000256" key="8">
    <source>
        <dbReference type="ARBA" id="ARBA00051245"/>
    </source>
</evidence>
<feature type="domain" description="AAA" evidence="11">
    <location>
        <begin position="534"/>
        <end position="681"/>
    </location>
</feature>
<dbReference type="FunFam" id="3.40.50.300:FF:000527">
    <property type="entry name" value="Tyrosine-protein kinase etk"/>
    <property type="match status" value="1"/>
</dbReference>
<evidence type="ECO:0000256" key="1">
    <source>
        <dbReference type="ARBA" id="ARBA00007316"/>
    </source>
</evidence>
<organism evidence="13 14">
    <name type="scientific">Candidatus Raymondbacteria bacterium RIFOXYD12_FULL_49_13</name>
    <dbReference type="NCBI Taxonomy" id="1817890"/>
    <lineage>
        <taxon>Bacteria</taxon>
        <taxon>Raymondiibacteriota</taxon>
    </lineage>
</organism>
<keyword evidence="6" id="KW-0067">ATP-binding</keyword>
<keyword evidence="5" id="KW-0418">Kinase</keyword>
<evidence type="ECO:0000256" key="7">
    <source>
        <dbReference type="ARBA" id="ARBA00023137"/>
    </source>
</evidence>
<protein>
    <recommendedName>
        <fullName evidence="2">non-specific protein-tyrosine kinase</fullName>
        <ecNumber evidence="2">2.7.10.2</ecNumber>
    </recommendedName>
</protein>
<keyword evidence="10" id="KW-0472">Membrane</keyword>
<dbReference type="InterPro" id="IPR027417">
    <property type="entry name" value="P-loop_NTPase"/>
</dbReference>
<dbReference type="SUPFAM" id="SSF52540">
    <property type="entry name" value="P-loop containing nucleoside triphosphate hydrolases"/>
    <property type="match status" value="1"/>
</dbReference>
<reference evidence="13 14" key="1">
    <citation type="journal article" date="2016" name="Nat. Commun.">
        <title>Thousands of microbial genomes shed light on interconnected biogeochemical processes in an aquifer system.</title>
        <authorList>
            <person name="Anantharaman K."/>
            <person name="Brown C.T."/>
            <person name="Hug L.A."/>
            <person name="Sharon I."/>
            <person name="Castelle C.J."/>
            <person name="Probst A.J."/>
            <person name="Thomas B.C."/>
            <person name="Singh A."/>
            <person name="Wilkins M.J."/>
            <person name="Karaoz U."/>
            <person name="Brodie E.L."/>
            <person name="Williams K.H."/>
            <person name="Hubbard S.S."/>
            <person name="Banfield J.F."/>
        </authorList>
    </citation>
    <scope>NUCLEOTIDE SEQUENCE [LARGE SCALE GENOMIC DNA]</scope>
</reference>
<dbReference type="NCBIfam" id="TIGR01007">
    <property type="entry name" value="eps_fam"/>
    <property type="match status" value="1"/>
</dbReference>
<comment type="similarity">
    <text evidence="1">Belongs to the CpsD/CapB family.</text>
</comment>
<keyword evidence="3" id="KW-0808">Transferase</keyword>
<proteinExistence type="inferred from homology"/>
<dbReference type="Proteomes" id="UP000179243">
    <property type="component" value="Unassembled WGS sequence"/>
</dbReference>
<feature type="transmembrane region" description="Helical" evidence="10">
    <location>
        <begin position="413"/>
        <end position="433"/>
    </location>
</feature>
<keyword evidence="4" id="KW-0547">Nucleotide-binding</keyword>
<dbReference type="GO" id="GO:0005524">
    <property type="term" value="F:ATP binding"/>
    <property type="evidence" value="ECO:0007669"/>
    <property type="project" value="UniProtKB-KW"/>
</dbReference>
<sequence>MEHAGKTFNLKDYVTIVLRRKWSLLVIVLAVVAPLIFYVRTMPDTYFAQSQLVIEDLRNTNPMTPQMLRPSRSFDFYQGIFNSRSFIQAVLQKVGRDTLAKAAGDTVEDKLAAYIASSISLSRGGFESFIVLSARASHAGMAFNLAQSATEIFKLKCREVVAEEAENTVKETEKQLAIIRDKLEEAEHAYRQYLDKTGNSFDGATTELKLLQDKYYEIRSEWASKEAIYEANRQSLAMLERKVAPANTDPKNAEQYNKAKEELRKKEKEKKRLESLGLVLGPSSPINQDIDQLEKEVMRYGAKEERLDAKVVGQWQKMRTVVAENEMELDLVNNKMKVYQRKIEQYKKSHPDELDQSLEVSRLERSRKVYEDTYNILLEQVEVAKIKKASETGGVTVVDAVYYPTSAVPRKEAIYYVVGIMVALMLGFGYIFLREFLDTTVKSNDDLEAYNIPIIGTIPHIDIAKSEEIEIRRRSSSSSSKEAVTTYPKELINFYKDESIVAESYRSLRTNLFFTSPDNPLHTLIVTSSGPHEGKSLTASNLCLACAQMGKRTLLIDSDLRRPVVHHLFQQPRENGFTDLFIGNSLKSVVRETGLDNLHVITAGRFTPNPSELLASKKIEKLIGELKLEYDLIVFDTPPVMAVTDAPLLSTKVDGTLLVVKSYSTDRVILERAINTIQNVNANILGFVLNDIDLSHRYASYGYYKYYYHYYRSKKD</sequence>
<evidence type="ECO:0000313" key="14">
    <source>
        <dbReference type="Proteomes" id="UP000179243"/>
    </source>
</evidence>
<accession>A0A1F7F7U0</accession>
<evidence type="ECO:0000256" key="9">
    <source>
        <dbReference type="SAM" id="Coils"/>
    </source>
</evidence>
<keyword evidence="10" id="KW-1133">Transmembrane helix</keyword>
<dbReference type="Gene3D" id="3.40.50.300">
    <property type="entry name" value="P-loop containing nucleotide triphosphate hydrolases"/>
    <property type="match status" value="1"/>
</dbReference>
<dbReference type="EMBL" id="MFYX01000104">
    <property type="protein sequence ID" value="OGK02622.1"/>
    <property type="molecule type" value="Genomic_DNA"/>
</dbReference>
<evidence type="ECO:0000256" key="6">
    <source>
        <dbReference type="ARBA" id="ARBA00022840"/>
    </source>
</evidence>
<dbReference type="PANTHER" id="PTHR32309">
    <property type="entry name" value="TYROSINE-PROTEIN KINASE"/>
    <property type="match status" value="1"/>
</dbReference>
<feature type="coiled-coil region" evidence="9">
    <location>
        <begin position="155"/>
        <end position="196"/>
    </location>
</feature>
<evidence type="ECO:0000259" key="12">
    <source>
        <dbReference type="Pfam" id="PF13807"/>
    </source>
</evidence>
<dbReference type="InterPro" id="IPR005702">
    <property type="entry name" value="Wzc-like_C"/>
</dbReference>
<dbReference type="GO" id="GO:0005886">
    <property type="term" value="C:plasma membrane"/>
    <property type="evidence" value="ECO:0007669"/>
    <property type="project" value="UniProtKB-ARBA"/>
</dbReference>
<dbReference type="EC" id="2.7.10.2" evidence="2"/>
<keyword evidence="7" id="KW-0829">Tyrosine-protein kinase</keyword>
<dbReference type="GO" id="GO:0042802">
    <property type="term" value="F:identical protein binding"/>
    <property type="evidence" value="ECO:0007669"/>
    <property type="project" value="UniProtKB-ARBA"/>
</dbReference>
<gene>
    <name evidence="13" type="ORF">A2519_11205</name>
</gene>
<evidence type="ECO:0000313" key="13">
    <source>
        <dbReference type="EMBL" id="OGK02622.1"/>
    </source>
</evidence>
<evidence type="ECO:0000256" key="10">
    <source>
        <dbReference type="SAM" id="Phobius"/>
    </source>
</evidence>
<feature type="coiled-coil region" evidence="9">
    <location>
        <begin position="253"/>
        <end position="380"/>
    </location>
</feature>
<dbReference type="GO" id="GO:0004715">
    <property type="term" value="F:non-membrane spanning protein tyrosine kinase activity"/>
    <property type="evidence" value="ECO:0007669"/>
    <property type="project" value="UniProtKB-EC"/>
</dbReference>
<comment type="catalytic activity">
    <reaction evidence="8">
        <text>L-tyrosyl-[protein] + ATP = O-phospho-L-tyrosyl-[protein] + ADP + H(+)</text>
        <dbReference type="Rhea" id="RHEA:10596"/>
        <dbReference type="Rhea" id="RHEA-COMP:10136"/>
        <dbReference type="Rhea" id="RHEA-COMP:20101"/>
        <dbReference type="ChEBI" id="CHEBI:15378"/>
        <dbReference type="ChEBI" id="CHEBI:30616"/>
        <dbReference type="ChEBI" id="CHEBI:46858"/>
        <dbReference type="ChEBI" id="CHEBI:61978"/>
        <dbReference type="ChEBI" id="CHEBI:456216"/>
        <dbReference type="EC" id="2.7.10.2"/>
    </reaction>
</comment>
<dbReference type="AlphaFoldDB" id="A0A1F7F7U0"/>
<evidence type="ECO:0000256" key="2">
    <source>
        <dbReference type="ARBA" id="ARBA00011903"/>
    </source>
</evidence>
<feature type="domain" description="Tyrosine-protein kinase G-rich" evidence="12">
    <location>
        <begin position="360"/>
        <end position="435"/>
    </location>
</feature>
<dbReference type="InterPro" id="IPR050445">
    <property type="entry name" value="Bact_polysacc_biosynth/exp"/>
</dbReference>
<dbReference type="InterPro" id="IPR025669">
    <property type="entry name" value="AAA_dom"/>
</dbReference>
<feature type="transmembrane region" description="Helical" evidence="10">
    <location>
        <begin position="21"/>
        <end position="39"/>
    </location>
</feature>
<comment type="caution">
    <text evidence="13">The sequence shown here is derived from an EMBL/GenBank/DDBJ whole genome shotgun (WGS) entry which is preliminary data.</text>
</comment>